<dbReference type="OrthoDB" id="3299210at2759"/>
<feature type="compositionally biased region" description="Low complexity" evidence="1">
    <location>
        <begin position="762"/>
        <end position="775"/>
    </location>
</feature>
<keyword evidence="3" id="KW-1185">Reference proteome</keyword>
<protein>
    <submittedName>
        <fullName evidence="2">Uncharacterized protein</fullName>
    </submittedName>
</protein>
<feature type="region of interest" description="Disordered" evidence="1">
    <location>
        <begin position="55"/>
        <end position="92"/>
    </location>
</feature>
<evidence type="ECO:0000313" key="2">
    <source>
        <dbReference type="EMBL" id="TFK57257.1"/>
    </source>
</evidence>
<feature type="compositionally biased region" description="Acidic residues" evidence="1">
    <location>
        <begin position="844"/>
        <end position="858"/>
    </location>
</feature>
<feature type="compositionally biased region" description="Basic residues" evidence="1">
    <location>
        <begin position="862"/>
        <end position="877"/>
    </location>
</feature>
<feature type="region of interest" description="Disordered" evidence="1">
    <location>
        <begin position="761"/>
        <end position="889"/>
    </location>
</feature>
<name>A0A5C3NK25_9AGAM</name>
<evidence type="ECO:0000256" key="1">
    <source>
        <dbReference type="SAM" id="MobiDB-lite"/>
    </source>
</evidence>
<gene>
    <name evidence="2" type="ORF">OE88DRAFT_1640967</name>
</gene>
<evidence type="ECO:0000313" key="3">
    <source>
        <dbReference type="Proteomes" id="UP000305948"/>
    </source>
</evidence>
<feature type="compositionally biased region" description="Basic and acidic residues" evidence="1">
    <location>
        <begin position="878"/>
        <end position="889"/>
    </location>
</feature>
<sequence length="1192" mass="134328">MDTTKIHTIYYKRQFIERLQKKHTKIGERMKRTSDKCHNQRTAPTTISLTTKLGNITRPKRNRPPQRQRGSRPDKVGCIPERSPDNILGGYLQPKEKEGWERGRDEVMMRAYELNAEHGWMTYVEQKIQLKIQHIGAAGDPIISHRTTAWPPLSRISSEFTEPMPSSLPRSPAALPCGPLLEQAIESDHHPVLKYKTAPMEGSPFNDKIMYAETDFDEDPVYRDTKLGMRCLEYDPFRGCAHPLWRYGKAIVVLMLLTPEAVRERIVANRKLYSIKLSQSRELPVGADSYEEVEKLGWIRLQPGMAVFIRAVKSVEDRGANRNPLEDDIQGWVLNGNDLLMHHSRYDRTVTNRMRTVTAKVLGPEEERTATPPTDAKNPTGGVALERLLCCVSGNASNSQAIQFNLSTEGRCCYSLGYSFERPRAMAHPCRNMKHDGNFTESEDFRKELLHVATEYAGLVMDLAPNDRIDLIENIGTVKHTLPMGHRNNRNFWTGFQANISRPIRNQASGDFQGDLGRAGNIHPDTHDQLGSFTALIVATHTPSFCTTANFHLIELGVFVPMVIETVIVFSGLRLHARAPSMARASLAAIPQHYYSLALVLYLTKELTTPKQVRSQLCSSLSDKKHPDVLVLPPEAYVANRTICAPPANSPGLAALLNHLTAESPEFRYTFTAAGLANEVEVKRISDRTLIDVNSPKLDPTWKANVLKDWDDLMTLQRYYLGGVSMSKQKMPSREQMPIKLKHVPIYTDKLAMLRGARALATGGSTTPQPSTSGTRRWYVTDFVRPVDTIPQTTTNETPVPENQTPNNLGKHSRESDEESQASEASNNTQDLLPGRDDSPSTMESEEHEDSEEHEESEEKAKKKQRKVKKARKSKSKASKDKDSITKQPVVKRDMRARLLDVLDRDYLAQIADRLTTHLHQNANSKAAWYTGQPVDNTTISMNIIDFACQDSATPDLNVALLVPTIISNILKGFTNLQGLELNRLLVRYSVMLGVWKLWVLIEVNFRQLAESTLDDMETSWISPLVIKIRDHYVNRCKNALVLKNTDYVPGIAKDVTFRVPPASRRWLNKEVEPLVINTVLDALGVWLDCPRNVGKTALWHDQGFLIDVLISHSGSNNICFLDETWEAFQNPKQLIGAKQNGAGMTDQWTTLEADMRSRQNRGDVQDGLIKIGKIMQPYIGKAESVHKERST</sequence>
<dbReference type="AlphaFoldDB" id="A0A5C3NK25"/>
<feature type="compositionally biased region" description="Basic residues" evidence="1">
    <location>
        <begin position="58"/>
        <end position="70"/>
    </location>
</feature>
<organism evidence="2 3">
    <name type="scientific">Heliocybe sulcata</name>
    <dbReference type="NCBI Taxonomy" id="5364"/>
    <lineage>
        <taxon>Eukaryota</taxon>
        <taxon>Fungi</taxon>
        <taxon>Dikarya</taxon>
        <taxon>Basidiomycota</taxon>
        <taxon>Agaricomycotina</taxon>
        <taxon>Agaricomycetes</taxon>
        <taxon>Gloeophyllales</taxon>
        <taxon>Gloeophyllaceae</taxon>
        <taxon>Heliocybe</taxon>
    </lineage>
</organism>
<reference evidence="2 3" key="1">
    <citation type="journal article" date="2019" name="Nat. Ecol. Evol.">
        <title>Megaphylogeny resolves global patterns of mushroom evolution.</title>
        <authorList>
            <person name="Varga T."/>
            <person name="Krizsan K."/>
            <person name="Foldi C."/>
            <person name="Dima B."/>
            <person name="Sanchez-Garcia M."/>
            <person name="Sanchez-Ramirez S."/>
            <person name="Szollosi G.J."/>
            <person name="Szarkandi J.G."/>
            <person name="Papp V."/>
            <person name="Albert L."/>
            <person name="Andreopoulos W."/>
            <person name="Angelini C."/>
            <person name="Antonin V."/>
            <person name="Barry K.W."/>
            <person name="Bougher N.L."/>
            <person name="Buchanan P."/>
            <person name="Buyck B."/>
            <person name="Bense V."/>
            <person name="Catcheside P."/>
            <person name="Chovatia M."/>
            <person name="Cooper J."/>
            <person name="Damon W."/>
            <person name="Desjardin D."/>
            <person name="Finy P."/>
            <person name="Geml J."/>
            <person name="Haridas S."/>
            <person name="Hughes K."/>
            <person name="Justo A."/>
            <person name="Karasinski D."/>
            <person name="Kautmanova I."/>
            <person name="Kiss B."/>
            <person name="Kocsube S."/>
            <person name="Kotiranta H."/>
            <person name="LaButti K.M."/>
            <person name="Lechner B.E."/>
            <person name="Liimatainen K."/>
            <person name="Lipzen A."/>
            <person name="Lukacs Z."/>
            <person name="Mihaltcheva S."/>
            <person name="Morgado L.N."/>
            <person name="Niskanen T."/>
            <person name="Noordeloos M.E."/>
            <person name="Ohm R.A."/>
            <person name="Ortiz-Santana B."/>
            <person name="Ovrebo C."/>
            <person name="Racz N."/>
            <person name="Riley R."/>
            <person name="Savchenko A."/>
            <person name="Shiryaev A."/>
            <person name="Soop K."/>
            <person name="Spirin V."/>
            <person name="Szebenyi C."/>
            <person name="Tomsovsky M."/>
            <person name="Tulloss R.E."/>
            <person name="Uehling J."/>
            <person name="Grigoriev I.V."/>
            <person name="Vagvolgyi C."/>
            <person name="Papp T."/>
            <person name="Martin F.M."/>
            <person name="Miettinen O."/>
            <person name="Hibbett D.S."/>
            <person name="Nagy L.G."/>
        </authorList>
    </citation>
    <scope>NUCLEOTIDE SEQUENCE [LARGE SCALE GENOMIC DNA]</scope>
    <source>
        <strain evidence="2 3">OMC1185</strain>
    </source>
</reference>
<proteinExistence type="predicted"/>
<accession>A0A5C3NK25</accession>
<feature type="compositionally biased region" description="Polar residues" evidence="1">
    <location>
        <begin position="790"/>
        <end position="810"/>
    </location>
</feature>
<dbReference type="Proteomes" id="UP000305948">
    <property type="component" value="Unassembled WGS sequence"/>
</dbReference>
<dbReference type="EMBL" id="ML213503">
    <property type="protein sequence ID" value="TFK57257.1"/>
    <property type="molecule type" value="Genomic_DNA"/>
</dbReference>